<dbReference type="AlphaFoldDB" id="A0A3E0ID64"/>
<keyword evidence="1" id="KW-0732">Signal</keyword>
<accession>A0A3E0ID64</accession>
<keyword evidence="3" id="KW-1185">Reference proteome</keyword>
<feature type="chain" id="PRO_5017593869" description="Lipoprotein" evidence="1">
    <location>
        <begin position="21"/>
        <end position="141"/>
    </location>
</feature>
<evidence type="ECO:0000313" key="2">
    <source>
        <dbReference type="EMBL" id="REH56549.1"/>
    </source>
</evidence>
<organism evidence="2 3">
    <name type="scientific">Tenacibaculum gallaicum</name>
    <dbReference type="NCBI Taxonomy" id="561505"/>
    <lineage>
        <taxon>Bacteria</taxon>
        <taxon>Pseudomonadati</taxon>
        <taxon>Bacteroidota</taxon>
        <taxon>Flavobacteriia</taxon>
        <taxon>Flavobacteriales</taxon>
        <taxon>Flavobacteriaceae</taxon>
        <taxon>Tenacibaculum</taxon>
    </lineage>
</organism>
<evidence type="ECO:0000313" key="3">
    <source>
        <dbReference type="Proteomes" id="UP000256884"/>
    </source>
</evidence>
<evidence type="ECO:0008006" key="4">
    <source>
        <dbReference type="Google" id="ProtNLM"/>
    </source>
</evidence>
<dbReference type="EMBL" id="QUNS01000001">
    <property type="protein sequence ID" value="REH56549.1"/>
    <property type="molecule type" value="Genomic_DNA"/>
</dbReference>
<gene>
    <name evidence="2" type="ORF">C7448_101589</name>
</gene>
<sequence>MKYQKIIIPVVFLLVINCVAQNKTKQFDKIAYEAQTRGSLVQLTIEGNKLSYKTYQKEGTKEVTKEQLEELKRIVNELNLDEISGLKAPSEKRITDGALHAEFAIKITDKEYKSSTFDAGNPPKELKKLEDLLYSLSDLKE</sequence>
<name>A0A3E0ID64_9FLAO</name>
<dbReference type="OrthoDB" id="1446480at2"/>
<dbReference type="Proteomes" id="UP000256884">
    <property type="component" value="Unassembled WGS sequence"/>
</dbReference>
<feature type="signal peptide" evidence="1">
    <location>
        <begin position="1"/>
        <end position="20"/>
    </location>
</feature>
<proteinExistence type="predicted"/>
<protein>
    <recommendedName>
        <fullName evidence="4">Lipoprotein</fullName>
    </recommendedName>
</protein>
<reference evidence="2 3" key="1">
    <citation type="submission" date="2018-08" db="EMBL/GenBank/DDBJ databases">
        <title>Genomic Encyclopedia of Type Strains, Phase IV (KMG-IV): sequencing the most valuable type-strain genomes for metagenomic binning, comparative biology and taxonomic classification.</title>
        <authorList>
            <person name="Goeker M."/>
        </authorList>
    </citation>
    <scope>NUCLEOTIDE SEQUENCE [LARGE SCALE GENOMIC DNA]</scope>
    <source>
        <strain evidence="2 3">DSM 18841</strain>
    </source>
</reference>
<dbReference type="RefSeq" id="WP_115899843.1">
    <property type="nucleotide sequence ID" value="NZ_QUNS01000001.1"/>
</dbReference>
<evidence type="ECO:0000256" key="1">
    <source>
        <dbReference type="SAM" id="SignalP"/>
    </source>
</evidence>
<comment type="caution">
    <text evidence="2">The sequence shown here is derived from an EMBL/GenBank/DDBJ whole genome shotgun (WGS) entry which is preliminary data.</text>
</comment>